<evidence type="ECO:0000313" key="13">
    <source>
        <dbReference type="Proteomes" id="UP001590951"/>
    </source>
</evidence>
<dbReference type="InterPro" id="IPR027005">
    <property type="entry name" value="PMT-like"/>
</dbReference>
<feature type="compositionally biased region" description="Polar residues" evidence="9">
    <location>
        <begin position="7"/>
        <end position="23"/>
    </location>
</feature>
<evidence type="ECO:0000259" key="11">
    <source>
        <dbReference type="Pfam" id="PF02366"/>
    </source>
</evidence>
<gene>
    <name evidence="12" type="ORF">ABVK25_010229</name>
</gene>
<proteinExistence type="inferred from homology"/>
<accession>A0ABR4AV33</accession>
<evidence type="ECO:0000256" key="6">
    <source>
        <dbReference type="ARBA" id="ARBA00022692"/>
    </source>
</evidence>
<evidence type="ECO:0000313" key="12">
    <source>
        <dbReference type="EMBL" id="KAL2049542.1"/>
    </source>
</evidence>
<keyword evidence="13" id="KW-1185">Reference proteome</keyword>
<comment type="caution">
    <text evidence="12">The sequence shown here is derived from an EMBL/GenBank/DDBJ whole genome shotgun (WGS) entry which is preliminary data.</text>
</comment>
<dbReference type="PANTHER" id="PTHR10050:SF51">
    <property type="entry name" value="PROTEIN O-MANNOSYL-TRANSFERASE 1"/>
    <property type="match status" value="1"/>
</dbReference>
<comment type="subcellular location">
    <subcellularLocation>
        <location evidence="1">Endomembrane system</location>
        <topology evidence="1">Multi-pass membrane protein</topology>
    </subcellularLocation>
</comment>
<dbReference type="Proteomes" id="UP001590951">
    <property type="component" value="Unassembled WGS sequence"/>
</dbReference>
<name>A0ABR4AV33_9LECA</name>
<evidence type="ECO:0000256" key="7">
    <source>
        <dbReference type="ARBA" id="ARBA00022989"/>
    </source>
</evidence>
<organism evidence="12 13">
    <name type="scientific">Lepraria finkii</name>
    <dbReference type="NCBI Taxonomy" id="1340010"/>
    <lineage>
        <taxon>Eukaryota</taxon>
        <taxon>Fungi</taxon>
        <taxon>Dikarya</taxon>
        <taxon>Ascomycota</taxon>
        <taxon>Pezizomycotina</taxon>
        <taxon>Lecanoromycetes</taxon>
        <taxon>OSLEUM clade</taxon>
        <taxon>Lecanoromycetidae</taxon>
        <taxon>Lecanorales</taxon>
        <taxon>Lecanorineae</taxon>
        <taxon>Stereocaulaceae</taxon>
        <taxon>Lepraria</taxon>
    </lineage>
</organism>
<evidence type="ECO:0000256" key="2">
    <source>
        <dbReference type="ARBA" id="ARBA00004922"/>
    </source>
</evidence>
<dbReference type="Pfam" id="PF02366">
    <property type="entry name" value="PMT"/>
    <property type="match status" value="1"/>
</dbReference>
<reference evidence="12 13" key="1">
    <citation type="submission" date="2024-09" db="EMBL/GenBank/DDBJ databases">
        <title>Rethinking Asexuality: The Enigmatic Case of Functional Sexual Genes in Lepraria (Stereocaulaceae).</title>
        <authorList>
            <person name="Doellman M."/>
            <person name="Sun Y."/>
            <person name="Barcenas-Pena A."/>
            <person name="Lumbsch H.T."/>
            <person name="Grewe F."/>
        </authorList>
    </citation>
    <scope>NUCLEOTIDE SEQUENCE [LARGE SCALE GENOMIC DNA]</scope>
    <source>
        <strain evidence="12 13">Grewe 0041</strain>
    </source>
</reference>
<feature type="region of interest" description="Disordered" evidence="9">
    <location>
        <begin position="1"/>
        <end position="44"/>
    </location>
</feature>
<feature type="domain" description="ArnT-like N-terminal" evidence="11">
    <location>
        <begin position="67"/>
        <end position="271"/>
    </location>
</feature>
<protein>
    <recommendedName>
        <fullName evidence="11">ArnT-like N-terminal domain-containing protein</fullName>
    </recommendedName>
</protein>
<evidence type="ECO:0000256" key="9">
    <source>
        <dbReference type="SAM" id="MobiDB-lite"/>
    </source>
</evidence>
<evidence type="ECO:0000256" key="5">
    <source>
        <dbReference type="ARBA" id="ARBA00022679"/>
    </source>
</evidence>
<feature type="transmembrane region" description="Helical" evidence="10">
    <location>
        <begin position="198"/>
        <end position="219"/>
    </location>
</feature>
<keyword evidence="8 10" id="KW-0472">Membrane</keyword>
<dbReference type="PANTHER" id="PTHR10050">
    <property type="entry name" value="DOLICHYL-PHOSPHATE-MANNOSE--PROTEIN MANNOSYLTRANSFERASE"/>
    <property type="match status" value="1"/>
</dbReference>
<evidence type="ECO:0000256" key="8">
    <source>
        <dbReference type="ARBA" id="ARBA00023136"/>
    </source>
</evidence>
<dbReference type="EMBL" id="JBHFEH010000062">
    <property type="protein sequence ID" value="KAL2049542.1"/>
    <property type="molecule type" value="Genomic_DNA"/>
</dbReference>
<evidence type="ECO:0000256" key="10">
    <source>
        <dbReference type="SAM" id="Phobius"/>
    </source>
</evidence>
<keyword evidence="5" id="KW-0808">Transferase</keyword>
<sequence length="273" mass="30821">MTPPESVLTSTRPTMTSPQVRQRQGQKEKKAVTPPPSRDGESNGILKDIELPEAVKSEWDYKATLAIITILAFITRFWGIGHPNEVVFDEVHFGKFASYYLQRTYFFDVHPPFGKLLFALMGWFVGYDGHFHFDNIGDSYITNKVPYVAFRAMPALLGALTVPTVFLIMWESGYTLPAAVVAAGLVLFDNAHIGQTRLILLDATLVYAMSMSILCYVRFYKMRHEPFSQKWWKWLLLTGVALSCVISTKYVGVFSFFTIGSAVAIDLWDPPGR</sequence>
<keyword evidence="6 10" id="KW-0812">Transmembrane</keyword>
<keyword evidence="4" id="KW-0328">Glycosyltransferase</keyword>
<keyword evidence="7 10" id="KW-1133">Transmembrane helix</keyword>
<evidence type="ECO:0000256" key="4">
    <source>
        <dbReference type="ARBA" id="ARBA00022676"/>
    </source>
</evidence>
<comment type="pathway">
    <text evidence="2">Protein modification; protein glycosylation.</text>
</comment>
<feature type="transmembrane region" description="Helical" evidence="10">
    <location>
        <begin position="148"/>
        <end position="168"/>
    </location>
</feature>
<evidence type="ECO:0000256" key="1">
    <source>
        <dbReference type="ARBA" id="ARBA00004127"/>
    </source>
</evidence>
<evidence type="ECO:0000256" key="3">
    <source>
        <dbReference type="ARBA" id="ARBA00007222"/>
    </source>
</evidence>
<dbReference type="InterPro" id="IPR003342">
    <property type="entry name" value="ArnT-like_N"/>
</dbReference>
<feature type="transmembrane region" description="Helical" evidence="10">
    <location>
        <begin position="231"/>
        <end position="251"/>
    </location>
</feature>
<feature type="transmembrane region" description="Helical" evidence="10">
    <location>
        <begin position="109"/>
        <end position="127"/>
    </location>
</feature>
<comment type="similarity">
    <text evidence="3">Belongs to the glycosyltransferase 39 family.</text>
</comment>
<feature type="transmembrane region" description="Helical" evidence="10">
    <location>
        <begin position="63"/>
        <end position="81"/>
    </location>
</feature>